<sequence>MTILCDDIWLIIILLINDKDKVNLLTTCKYLRYFRDKIYYTDIHDYRRVLYLPFFNNFKLLSYTAETSIIPNGIKYLTISNNFRGNLKSIPLSIEKITIDYSIYNRFESFLKTTGVKINILNKPIMRQIKSSFYSFMDVLEDTSGPKCGIIKSASLWGGNMWHDIHTRAIGCGLITSIEPFSGYNTEDGILSRCVIKNFSNHVYSLRDSYEDFIYKLHNKNFNTTDDPSKKIPLKKLLKKYNKKEKVYHPHNNKFYKNNKYNQKFIPRHK</sequence>
<evidence type="ECO:0000313" key="2">
    <source>
        <dbReference type="Proteomes" id="UP000241071"/>
    </source>
</evidence>
<evidence type="ECO:0000313" key="1">
    <source>
        <dbReference type="EMBL" id="AGF84949.1"/>
    </source>
</evidence>
<accession>M1PAT5</accession>
<protein>
    <submittedName>
        <fullName evidence="1">Uncharacterized protein</fullName>
    </submittedName>
</protein>
<dbReference type="SUPFAM" id="SSF64484">
    <property type="entry name" value="beta and beta-prime subunits of DNA dependent RNA-polymerase"/>
    <property type="match status" value="1"/>
</dbReference>
<proteinExistence type="predicted"/>
<gene>
    <name evidence="1" type="ORF">glt_00140</name>
</gene>
<keyword evidence="2" id="KW-1185">Reference proteome</keyword>
<name>M1PAT5_9VIRU</name>
<dbReference type="EMBL" id="KC008572">
    <property type="protein sequence ID" value="AGF84949.1"/>
    <property type="molecule type" value="Genomic_DNA"/>
</dbReference>
<organism evidence="1 2">
    <name type="scientific">Moumouvirus goulette</name>
    <dbReference type="NCBI Taxonomy" id="1247379"/>
    <lineage>
        <taxon>Viruses</taxon>
        <taxon>Varidnaviria</taxon>
        <taxon>Bamfordvirae</taxon>
        <taxon>Nucleocytoviricota</taxon>
        <taxon>Megaviricetes</taxon>
        <taxon>Imitervirales</taxon>
        <taxon>Mimiviridae</taxon>
        <taxon>Megamimivirinae</taxon>
        <taxon>Moumouvirus</taxon>
        <taxon>Moumouvirus goulettemassiliense</taxon>
    </lineage>
</organism>
<dbReference type="Proteomes" id="UP000241071">
    <property type="component" value="Segment"/>
</dbReference>
<reference evidence="1 2" key="1">
    <citation type="submission" date="2012-10" db="EMBL/GenBank/DDBJ databases">
        <title>Complete genome sequence of Moumouvirus goulette.</title>
        <authorList>
            <person name="Fournous G."/>
            <person name="Bougalmi M."/>
            <person name="Colson P."/>
        </authorList>
    </citation>
    <scope>NUCLEOTIDE SEQUENCE [LARGE SCALE GENOMIC DNA]</scope>
</reference>